<organism evidence="1 2">
    <name type="scientific">Pseudomonas benzopyrenica</name>
    <dbReference type="NCBI Taxonomy" id="2993566"/>
    <lineage>
        <taxon>Bacteria</taxon>
        <taxon>Pseudomonadati</taxon>
        <taxon>Pseudomonadota</taxon>
        <taxon>Gammaproteobacteria</taxon>
        <taxon>Pseudomonadales</taxon>
        <taxon>Pseudomonadaceae</taxon>
        <taxon>Pseudomonas</taxon>
    </lineage>
</organism>
<gene>
    <name evidence="1" type="ORF">V6W80_11740</name>
</gene>
<evidence type="ECO:0000313" key="2">
    <source>
        <dbReference type="Proteomes" id="UP001372714"/>
    </source>
</evidence>
<dbReference type="Gene3D" id="1.10.260.40">
    <property type="entry name" value="lambda repressor-like DNA-binding domains"/>
    <property type="match status" value="1"/>
</dbReference>
<dbReference type="RefSeq" id="WP_338547262.1">
    <property type="nucleotide sequence ID" value="NZ_CP145723.1"/>
</dbReference>
<dbReference type="InterPro" id="IPR010982">
    <property type="entry name" value="Lambda_DNA-bd_dom_sf"/>
</dbReference>
<evidence type="ECO:0000313" key="1">
    <source>
        <dbReference type="EMBL" id="WWM68908.1"/>
    </source>
</evidence>
<proteinExistence type="predicted"/>
<reference evidence="1 2" key="1">
    <citation type="submission" date="2024-02" db="EMBL/GenBank/DDBJ databases">
        <title>The whole genome sequence of Pseudomonas benzopyrenica MLY92.</title>
        <authorList>
            <person name="Liu Y."/>
        </authorList>
    </citation>
    <scope>NUCLEOTIDE SEQUENCE [LARGE SCALE GENOMIC DNA]</scope>
    <source>
        <strain evidence="1 2">MLY92</strain>
    </source>
</reference>
<dbReference type="Pfam" id="PF15943">
    <property type="entry name" value="YdaS_toxin"/>
    <property type="match status" value="1"/>
</dbReference>
<dbReference type="SUPFAM" id="SSF47413">
    <property type="entry name" value="lambda repressor-like DNA-binding domains"/>
    <property type="match status" value="1"/>
</dbReference>
<accession>A0ABZ2FVM8</accession>
<name>A0ABZ2FVM8_9PSED</name>
<dbReference type="InterPro" id="IPR059216">
    <property type="entry name" value="LeuA_carph_isopro_dom"/>
</dbReference>
<dbReference type="NCBIfam" id="NF046037">
    <property type="entry name" value="carphisopro"/>
    <property type="match status" value="1"/>
</dbReference>
<dbReference type="Proteomes" id="UP001372714">
    <property type="component" value="Chromosome"/>
</dbReference>
<protein>
    <submittedName>
        <fullName evidence="1">YdaS family helix-turn-helix protein</fullName>
    </submittedName>
</protein>
<dbReference type="EMBL" id="CP145723">
    <property type="protein sequence ID" value="WWM68908.1"/>
    <property type="molecule type" value="Genomic_DNA"/>
</dbReference>
<dbReference type="InterPro" id="IPR031856">
    <property type="entry name" value="YdaS_toxin-like"/>
</dbReference>
<dbReference type="PROSITE" id="PS51257">
    <property type="entry name" value="PROKAR_LIPOPROTEIN"/>
    <property type="match status" value="1"/>
</dbReference>
<keyword evidence="2" id="KW-1185">Reference proteome</keyword>
<sequence>MLFMRPRLQPRLVGSIASFACIISPLPVTFGCSPTDEVPVMQQEQNAPTRAAVAAGGQSALARTLKVTPQAVQRWCALGKVPAERVLEIEAASGVSRHELRPDIYPIPEPSQLAS</sequence>